<dbReference type="Proteomes" id="UP000053327">
    <property type="component" value="Unassembled WGS sequence"/>
</dbReference>
<dbReference type="AlphaFoldDB" id="A0A0J9SKC1"/>
<proteinExistence type="predicted"/>
<gene>
    <name evidence="1" type="ORF">PVBG_05946</name>
</gene>
<evidence type="ECO:0000313" key="2">
    <source>
        <dbReference type="Proteomes" id="UP000053327"/>
    </source>
</evidence>
<name>A0A0J9SKC1_PLAV1</name>
<organism evidence="1 2">
    <name type="scientific">Plasmodium vivax (strain Brazil I)</name>
    <dbReference type="NCBI Taxonomy" id="1033975"/>
    <lineage>
        <taxon>Eukaryota</taxon>
        <taxon>Sar</taxon>
        <taxon>Alveolata</taxon>
        <taxon>Apicomplexa</taxon>
        <taxon>Aconoidasida</taxon>
        <taxon>Haemosporida</taxon>
        <taxon>Plasmodiidae</taxon>
        <taxon>Plasmodium</taxon>
        <taxon>Plasmodium (Plasmodium)</taxon>
    </lineage>
</organism>
<accession>A0A0J9SKC1</accession>
<protein>
    <submittedName>
        <fullName evidence="1">Uncharacterized protein</fullName>
    </submittedName>
</protein>
<dbReference type="EMBL" id="KQ234895">
    <property type="protein sequence ID" value="KMZ83434.1"/>
    <property type="molecule type" value="Genomic_DNA"/>
</dbReference>
<reference evidence="1 2" key="1">
    <citation type="submission" date="2011-08" db="EMBL/GenBank/DDBJ databases">
        <title>The Genome Sequence of Plasmodium vivax Brazil I.</title>
        <authorList>
            <consortium name="The Broad Institute Genome Sequencing Platform"/>
            <consortium name="The Broad Institute Genome Sequencing Center for Infectious Disease"/>
            <person name="Neafsey D."/>
            <person name="Carlton J."/>
            <person name="Barnwell J."/>
            <person name="Collins W."/>
            <person name="Escalante A."/>
            <person name="Mullikin J."/>
            <person name="Saul A."/>
            <person name="Guigo R."/>
            <person name="Camara F."/>
            <person name="Young S.K."/>
            <person name="Zeng Q."/>
            <person name="Gargeya S."/>
            <person name="Fitzgerald M."/>
            <person name="Haas B."/>
            <person name="Abouelleil A."/>
            <person name="Alvarado L."/>
            <person name="Arachchi H.M."/>
            <person name="Berlin A."/>
            <person name="Brown A."/>
            <person name="Chapman S.B."/>
            <person name="Chen Z."/>
            <person name="Dunbar C."/>
            <person name="Freedman E."/>
            <person name="Gearin G."/>
            <person name="Gellesch M."/>
            <person name="Goldberg J."/>
            <person name="Griggs A."/>
            <person name="Gujja S."/>
            <person name="Heiman D."/>
            <person name="Howarth C."/>
            <person name="Larson L."/>
            <person name="Lui A."/>
            <person name="MacDonald P.J.P."/>
            <person name="Montmayeur A."/>
            <person name="Murphy C."/>
            <person name="Neiman D."/>
            <person name="Pearson M."/>
            <person name="Priest M."/>
            <person name="Roberts A."/>
            <person name="Saif S."/>
            <person name="Shea T."/>
            <person name="Shenoy N."/>
            <person name="Sisk P."/>
            <person name="Stolte C."/>
            <person name="Sykes S."/>
            <person name="Wortman J."/>
            <person name="Nusbaum C."/>
            <person name="Birren B."/>
        </authorList>
    </citation>
    <scope>NUCLEOTIDE SEQUENCE [LARGE SCALE GENOMIC DNA]</scope>
    <source>
        <strain evidence="1 2">Brazil I</strain>
    </source>
</reference>
<sequence>MFLIFKYPFLSDIWNSYNFDKPMDYSSDNFEILRLCNNRETYETSPTEKHKNICKDLLKNLKILSNNNYSNIDTFFTGCKNLNNWLYFKEKELAVSSDIVNKIFQAYKQIKKAIYHSHDCDYYTFDKRFNESEKLINLRIFNYNFETIQRLLKDSIKSQDCKLIKYVYECVDVYKKMNITYRFPHDCNSSQHKNACDIMKEFNQLYSSYINKKHGILHNFPELSSDTPTNIIDGCSSQENAKDPSLEESSQTDTSMRGVVSPVLSAIAGIPPFLVLIYKVNIIFT</sequence>
<evidence type="ECO:0000313" key="1">
    <source>
        <dbReference type="EMBL" id="KMZ83434.1"/>
    </source>
</evidence>